<feature type="transmembrane region" description="Helical" evidence="1">
    <location>
        <begin position="86"/>
        <end position="107"/>
    </location>
</feature>
<keyword evidence="4" id="KW-1185">Reference proteome</keyword>
<keyword evidence="3" id="KW-0378">Hydrolase</keyword>
<evidence type="ECO:0000313" key="4">
    <source>
        <dbReference type="Proteomes" id="UP000830401"/>
    </source>
</evidence>
<accession>A0ABY4GCZ9</accession>
<organism evidence="3 4">
    <name type="scientific">Hymenobacter volaticus</name>
    <dbReference type="NCBI Taxonomy" id="2932254"/>
    <lineage>
        <taxon>Bacteria</taxon>
        <taxon>Pseudomonadati</taxon>
        <taxon>Bacteroidota</taxon>
        <taxon>Cytophagia</taxon>
        <taxon>Cytophagales</taxon>
        <taxon>Hymenobacteraceae</taxon>
        <taxon>Hymenobacter</taxon>
    </lineage>
</organism>
<protein>
    <submittedName>
        <fullName evidence="3">CPBP family intramembrane metalloprotease</fullName>
    </submittedName>
</protein>
<dbReference type="InterPro" id="IPR052710">
    <property type="entry name" value="CAAX_protease"/>
</dbReference>
<feature type="domain" description="CAAX prenyl protease 2/Lysostaphin resistance protein A-like" evidence="2">
    <location>
        <begin position="89"/>
        <end position="178"/>
    </location>
</feature>
<dbReference type="Pfam" id="PF02517">
    <property type="entry name" value="Rce1-like"/>
    <property type="match status" value="1"/>
</dbReference>
<dbReference type="PANTHER" id="PTHR36435">
    <property type="entry name" value="SLR1288 PROTEIN"/>
    <property type="match status" value="1"/>
</dbReference>
<name>A0ABY4GCZ9_9BACT</name>
<keyword evidence="3" id="KW-0614">Plasmid</keyword>
<keyword evidence="1" id="KW-0812">Transmembrane</keyword>
<feature type="transmembrane region" description="Helical" evidence="1">
    <location>
        <begin position="119"/>
        <end position="137"/>
    </location>
</feature>
<keyword evidence="3" id="KW-0645">Protease</keyword>
<dbReference type="Proteomes" id="UP000830401">
    <property type="component" value="Plasmid unnamed2"/>
</dbReference>
<evidence type="ECO:0000259" key="2">
    <source>
        <dbReference type="Pfam" id="PF02517"/>
    </source>
</evidence>
<geneLocation type="plasmid" evidence="3 4">
    <name>unnamed2</name>
</geneLocation>
<dbReference type="InterPro" id="IPR003675">
    <property type="entry name" value="Rce1/LyrA-like_dom"/>
</dbReference>
<keyword evidence="1" id="KW-1133">Transmembrane helix</keyword>
<keyword evidence="1" id="KW-0472">Membrane</keyword>
<dbReference type="PANTHER" id="PTHR36435:SF1">
    <property type="entry name" value="CAAX AMINO TERMINAL PROTEASE FAMILY PROTEIN"/>
    <property type="match status" value="1"/>
</dbReference>
<reference evidence="3" key="1">
    <citation type="submission" date="2022-04" db="EMBL/GenBank/DDBJ databases">
        <title>Hymenobacter sp. isolated from the air.</title>
        <authorList>
            <person name="Won M."/>
            <person name="Lee C.-M."/>
            <person name="Woen H.-Y."/>
            <person name="Kwon S.-W."/>
        </authorList>
    </citation>
    <scope>NUCLEOTIDE SEQUENCE</scope>
    <source>
        <strain evidence="3">5420S-77</strain>
        <plasmid evidence="3">unnamed2</plasmid>
    </source>
</reference>
<proteinExistence type="predicted"/>
<feature type="transmembrane region" description="Helical" evidence="1">
    <location>
        <begin position="143"/>
        <end position="162"/>
    </location>
</feature>
<keyword evidence="3" id="KW-0482">Metalloprotease</keyword>
<dbReference type="GO" id="GO:0008237">
    <property type="term" value="F:metallopeptidase activity"/>
    <property type="evidence" value="ECO:0007669"/>
    <property type="project" value="UniProtKB-KW"/>
</dbReference>
<evidence type="ECO:0000313" key="3">
    <source>
        <dbReference type="EMBL" id="UOQ68768.1"/>
    </source>
</evidence>
<feature type="transmembrane region" description="Helical" evidence="1">
    <location>
        <begin position="52"/>
        <end position="74"/>
    </location>
</feature>
<feature type="transmembrane region" description="Helical" evidence="1">
    <location>
        <begin position="14"/>
        <end position="31"/>
    </location>
</feature>
<sequence>MSVPTSILTLSNPAAKVLLPLAAIAVTLVLSRVRGLSPTQDLALVRPPLRPLLLWLILALSWMLLTDFLLPWRGPFNFIPWQAQPLWVSLARVLGVAVLGPIAEELVVRGAIFSRLRAAGLPVGVVVAATAAGWSLLHIDYTSIVIAIIFGFGLLLGLARHYTRSLWVPILMHISWNLYAVW</sequence>
<dbReference type="RefSeq" id="WP_245126295.1">
    <property type="nucleotide sequence ID" value="NZ_CP095063.1"/>
</dbReference>
<dbReference type="EMBL" id="CP095063">
    <property type="protein sequence ID" value="UOQ68768.1"/>
    <property type="molecule type" value="Genomic_DNA"/>
</dbReference>
<gene>
    <name evidence="3" type="ORF">MUN86_25120</name>
</gene>
<evidence type="ECO:0000256" key="1">
    <source>
        <dbReference type="SAM" id="Phobius"/>
    </source>
</evidence>